<dbReference type="Proteomes" id="UP001149090">
    <property type="component" value="Unassembled WGS sequence"/>
</dbReference>
<dbReference type="Pfam" id="PF04438">
    <property type="entry name" value="zf-HIT"/>
    <property type="match status" value="1"/>
</dbReference>
<dbReference type="CDD" id="cd23024">
    <property type="entry name" value="zf-HIT_ZNHIT2-3"/>
    <property type="match status" value="1"/>
</dbReference>
<dbReference type="Gene3D" id="3.30.60.190">
    <property type="match status" value="1"/>
</dbReference>
<evidence type="ECO:0000256" key="1">
    <source>
        <dbReference type="PROSITE-ProRule" id="PRU00453"/>
    </source>
</evidence>
<reference evidence="3" key="1">
    <citation type="submission" date="2022-10" db="EMBL/GenBank/DDBJ databases">
        <title>Novel sulphate-reducing endosymbionts in the free-living metamonad Anaeramoeba.</title>
        <authorList>
            <person name="Jerlstrom-Hultqvist J."/>
            <person name="Cepicka I."/>
            <person name="Gallot-Lavallee L."/>
            <person name="Salas-Leiva D."/>
            <person name="Curtis B.A."/>
            <person name="Zahonova K."/>
            <person name="Pipaliya S."/>
            <person name="Dacks J."/>
            <person name="Roger A.J."/>
        </authorList>
    </citation>
    <scope>NUCLEOTIDE SEQUENCE</scope>
    <source>
        <strain evidence="3">BMAN</strain>
    </source>
</reference>
<gene>
    <name evidence="3" type="ORF">M0811_06084</name>
</gene>
<dbReference type="PROSITE" id="PS51083">
    <property type="entry name" value="ZF_HIT"/>
    <property type="match status" value="1"/>
</dbReference>
<dbReference type="InterPro" id="IPR007009">
    <property type="entry name" value="Shq1_C"/>
</dbReference>
<organism evidence="3 4">
    <name type="scientific">Anaeramoeba ignava</name>
    <name type="common">Anaerobic marine amoeba</name>
    <dbReference type="NCBI Taxonomy" id="1746090"/>
    <lineage>
        <taxon>Eukaryota</taxon>
        <taxon>Metamonada</taxon>
        <taxon>Anaeramoebidae</taxon>
        <taxon>Anaeramoeba</taxon>
    </lineage>
</organism>
<dbReference type="InterPro" id="IPR039646">
    <property type="entry name" value="ZNHIT2"/>
</dbReference>
<dbReference type="PANTHER" id="PTHR15555">
    <property type="entry name" value="ZINC FINGER HIT DOMAIN CONTAINING PROTEIN 2 PROTEIN FON -RELATED"/>
    <property type="match status" value="1"/>
</dbReference>
<dbReference type="AlphaFoldDB" id="A0A9Q0LQ44"/>
<dbReference type="EMBL" id="JAPDFW010000060">
    <property type="protein sequence ID" value="KAJ5076504.1"/>
    <property type="molecule type" value="Genomic_DNA"/>
</dbReference>
<keyword evidence="1" id="KW-0479">Metal-binding</keyword>
<accession>A0A9Q0LQ44</accession>
<dbReference type="OMA" id="WHLWRLL"/>
<comment type="caution">
    <text evidence="3">The sequence shown here is derived from an EMBL/GenBank/DDBJ whole genome shotgun (WGS) entry which is preliminary data.</text>
</comment>
<dbReference type="Pfam" id="PF04925">
    <property type="entry name" value="SHQ1"/>
    <property type="match status" value="1"/>
</dbReference>
<protein>
    <submittedName>
        <fullName evidence="3">Zinc finger hit domain containing protein 2 protein fon -related</fullName>
    </submittedName>
</protein>
<name>A0A9Q0LQ44_ANAIG</name>
<dbReference type="SUPFAM" id="SSF144232">
    <property type="entry name" value="HIT/MYND zinc finger-like"/>
    <property type="match status" value="1"/>
</dbReference>
<sequence length="336" mass="39144">MNHKKCSVCRKNIAKYTCPKCSVEYCSTECYKKHSLICTESFYKESIENDLRKSKVNEESQKKALESLQKHSFDLIENIEDPNPNEGEEISEEEMKALKKLVNKEDLSIDDLTKSQKEAFFNALKLGKLNDIEIYEPWWSDSSVKKNDYLIEEIKGEKKEENPKKYDKIVPLSNLIKKEPSPKLKYNLVDILYCYAYIMRMYNGEINDSNKDEVFASISSISGVLGSDQVYSNFDECLDSCLKNTQQSSLIFVSDEYSLMIFKDVVSILKMGKNYVLRAIQELKWFISLIGSKKSQRTSMKLKFFLSWINEQNSLEFFEQIYQSIELILNTIDLKI</sequence>
<dbReference type="PANTHER" id="PTHR15555:SF0">
    <property type="entry name" value="ZINC FINGER HIT DOMAIN-CONTAINING PROTEIN 2"/>
    <property type="match status" value="1"/>
</dbReference>
<evidence type="ECO:0000259" key="2">
    <source>
        <dbReference type="PROSITE" id="PS51083"/>
    </source>
</evidence>
<dbReference type="InterPro" id="IPR007529">
    <property type="entry name" value="Znf_HIT"/>
</dbReference>
<feature type="domain" description="HIT-type" evidence="2">
    <location>
        <begin position="6"/>
        <end position="38"/>
    </location>
</feature>
<evidence type="ECO:0000313" key="4">
    <source>
        <dbReference type="Proteomes" id="UP001149090"/>
    </source>
</evidence>
<dbReference type="OrthoDB" id="18412at2759"/>
<dbReference type="GO" id="GO:0008270">
    <property type="term" value="F:zinc ion binding"/>
    <property type="evidence" value="ECO:0007669"/>
    <property type="project" value="UniProtKB-UniRule"/>
</dbReference>
<evidence type="ECO:0000313" key="3">
    <source>
        <dbReference type="EMBL" id="KAJ5076504.1"/>
    </source>
</evidence>
<keyword evidence="1" id="KW-0862">Zinc</keyword>
<keyword evidence="1" id="KW-0863">Zinc-finger</keyword>
<keyword evidence="4" id="KW-1185">Reference proteome</keyword>
<proteinExistence type="predicted"/>